<dbReference type="Gene3D" id="3.40.50.1820">
    <property type="entry name" value="alpha/beta hydrolase"/>
    <property type="match status" value="1"/>
</dbReference>
<dbReference type="RefSeq" id="WP_090828018.1">
    <property type="nucleotide sequence ID" value="NZ_FOBH01000003.1"/>
</dbReference>
<protein>
    <submittedName>
        <fullName evidence="2">Triacylglycerol lipase</fullName>
    </submittedName>
</protein>
<evidence type="ECO:0000313" key="3">
    <source>
        <dbReference type="Proteomes" id="UP000198620"/>
    </source>
</evidence>
<dbReference type="PANTHER" id="PTHR37946:SF1">
    <property type="entry name" value="SLL1969 PROTEIN"/>
    <property type="match status" value="1"/>
</dbReference>
<dbReference type="InterPro" id="IPR029058">
    <property type="entry name" value="AB_hydrolase_fold"/>
</dbReference>
<dbReference type="InterPro" id="IPR012908">
    <property type="entry name" value="PGAP1-ab_dom-like"/>
</dbReference>
<sequence>MVRPVVVLLHGFLGFVKWGPFEYFRGVKDALCHVDIDPLTPEVPTAGTIAERAEVLAHKLFRSNTPAFALVGHSMGGLDARYLITHLDPDRRIKSLITVSTPHQGSPLARWFLESRGPIQAYIRHIGDPGLRELTPEACRAMHIPDRDDVHYMSYASCRPPGELPFWLRPYGRAIDEDNDGLVPVSSAQWGQFRGVVRSDHIELIGWSLGLPDAQSGRPFDHLAFWTRVAAEATAAAERDNI</sequence>
<evidence type="ECO:0000313" key="2">
    <source>
        <dbReference type="EMBL" id="SEK83553.1"/>
    </source>
</evidence>
<dbReference type="PANTHER" id="PTHR37946">
    <property type="entry name" value="SLL1969 PROTEIN"/>
    <property type="match status" value="1"/>
</dbReference>
<feature type="domain" description="GPI inositol-deacylase PGAP1-like alpha/beta" evidence="1">
    <location>
        <begin position="67"/>
        <end position="109"/>
    </location>
</feature>
<dbReference type="Proteomes" id="UP000198620">
    <property type="component" value="Unassembled WGS sequence"/>
</dbReference>
<accession>A0A1H7K9J4</accession>
<name>A0A1H7K9J4_9PROT</name>
<dbReference type="AlphaFoldDB" id="A0A1H7K9J4"/>
<keyword evidence="3" id="KW-1185">Reference proteome</keyword>
<evidence type="ECO:0000259" key="1">
    <source>
        <dbReference type="Pfam" id="PF07819"/>
    </source>
</evidence>
<dbReference type="EMBL" id="FOBH01000003">
    <property type="protein sequence ID" value="SEK83553.1"/>
    <property type="molecule type" value="Genomic_DNA"/>
</dbReference>
<dbReference type="OrthoDB" id="2004167at2"/>
<dbReference type="STRING" id="1233.SAMN05216387_103155"/>
<organism evidence="2 3">
    <name type="scientific">Nitrosovibrio tenuis</name>
    <dbReference type="NCBI Taxonomy" id="1233"/>
    <lineage>
        <taxon>Bacteria</taxon>
        <taxon>Pseudomonadati</taxon>
        <taxon>Pseudomonadota</taxon>
        <taxon>Betaproteobacteria</taxon>
        <taxon>Nitrosomonadales</taxon>
        <taxon>Nitrosomonadaceae</taxon>
        <taxon>Nitrosovibrio</taxon>
    </lineage>
</organism>
<dbReference type="SUPFAM" id="SSF53474">
    <property type="entry name" value="alpha/beta-Hydrolases"/>
    <property type="match status" value="1"/>
</dbReference>
<gene>
    <name evidence="2" type="ORF">SAMN05216387_103155</name>
</gene>
<dbReference type="Pfam" id="PF07819">
    <property type="entry name" value="PGAP1"/>
    <property type="match status" value="1"/>
</dbReference>
<proteinExistence type="predicted"/>
<reference evidence="2 3" key="1">
    <citation type="submission" date="2016-10" db="EMBL/GenBank/DDBJ databases">
        <authorList>
            <person name="de Groot N.N."/>
        </authorList>
    </citation>
    <scope>NUCLEOTIDE SEQUENCE [LARGE SCALE GENOMIC DNA]</scope>
    <source>
        <strain evidence="2 3">Nv1</strain>
    </source>
</reference>
<dbReference type="GO" id="GO:0016788">
    <property type="term" value="F:hydrolase activity, acting on ester bonds"/>
    <property type="evidence" value="ECO:0007669"/>
    <property type="project" value="InterPro"/>
</dbReference>